<dbReference type="PANTHER" id="PTHR24258">
    <property type="entry name" value="SERINE PROTEASE-RELATED"/>
    <property type="match status" value="1"/>
</dbReference>
<evidence type="ECO:0000256" key="3">
    <source>
        <dbReference type="ARBA" id="ARBA00023157"/>
    </source>
</evidence>
<evidence type="ECO:0000313" key="8">
    <source>
        <dbReference type="Proteomes" id="UP000835206"/>
    </source>
</evidence>
<keyword evidence="2" id="KW-0964">Secreted</keyword>
<name>A0A9C6W9P0_BOMTE</name>
<dbReference type="KEGG" id="bter:100648752"/>
<dbReference type="InterPro" id="IPR018114">
    <property type="entry name" value="TRYPSIN_HIS"/>
</dbReference>
<keyword evidence="8" id="KW-1185">Reference proteome</keyword>
<dbReference type="SMART" id="SM00020">
    <property type="entry name" value="Tryp_SPc"/>
    <property type="match status" value="1"/>
</dbReference>
<gene>
    <name evidence="9" type="primary">LOC100648752</name>
</gene>
<dbReference type="InterPro" id="IPR001254">
    <property type="entry name" value="Trypsin_dom"/>
</dbReference>
<evidence type="ECO:0000256" key="4">
    <source>
        <dbReference type="ARBA" id="ARBA00068096"/>
    </source>
</evidence>
<organism evidence="8 9">
    <name type="scientific">Bombus terrestris</name>
    <name type="common">Buff-tailed bumblebee</name>
    <name type="synonym">Apis terrestris</name>
    <dbReference type="NCBI Taxonomy" id="30195"/>
    <lineage>
        <taxon>Eukaryota</taxon>
        <taxon>Metazoa</taxon>
        <taxon>Ecdysozoa</taxon>
        <taxon>Arthropoda</taxon>
        <taxon>Hexapoda</taxon>
        <taxon>Insecta</taxon>
        <taxon>Pterygota</taxon>
        <taxon>Neoptera</taxon>
        <taxon>Endopterygota</taxon>
        <taxon>Hymenoptera</taxon>
        <taxon>Apocrita</taxon>
        <taxon>Aculeata</taxon>
        <taxon>Apoidea</taxon>
        <taxon>Anthophila</taxon>
        <taxon>Apidae</taxon>
        <taxon>Bombus</taxon>
        <taxon>Bombus</taxon>
    </lineage>
</organism>
<keyword evidence="6" id="KW-0472">Membrane</keyword>
<feature type="transmembrane region" description="Helical" evidence="6">
    <location>
        <begin position="41"/>
        <end position="60"/>
    </location>
</feature>
<dbReference type="AlphaFoldDB" id="A0A9C6W9P0"/>
<dbReference type="Gene3D" id="2.40.10.10">
    <property type="entry name" value="Trypsin-like serine proteases"/>
    <property type="match status" value="2"/>
</dbReference>
<dbReference type="Pfam" id="PF18322">
    <property type="entry name" value="CLIP_1"/>
    <property type="match status" value="1"/>
</dbReference>
<dbReference type="Pfam" id="PF00089">
    <property type="entry name" value="Trypsin"/>
    <property type="match status" value="1"/>
</dbReference>
<dbReference type="GO" id="GO:0004252">
    <property type="term" value="F:serine-type endopeptidase activity"/>
    <property type="evidence" value="ECO:0007669"/>
    <property type="project" value="InterPro"/>
</dbReference>
<evidence type="ECO:0000256" key="5">
    <source>
        <dbReference type="ARBA" id="ARBA00076468"/>
    </source>
</evidence>
<accession>A0A9C6W9P0</accession>
<evidence type="ECO:0000256" key="6">
    <source>
        <dbReference type="SAM" id="Phobius"/>
    </source>
</evidence>
<comment type="subcellular location">
    <subcellularLocation>
        <location evidence="1">Secreted</location>
    </subcellularLocation>
</comment>
<proteinExistence type="predicted"/>
<dbReference type="InterPro" id="IPR001314">
    <property type="entry name" value="Peptidase_S1A"/>
</dbReference>
<reference evidence="9" key="1">
    <citation type="submission" date="2025-08" db="UniProtKB">
        <authorList>
            <consortium name="RefSeq"/>
        </authorList>
    </citation>
    <scope>IDENTIFICATION</scope>
</reference>
<dbReference type="PANTHER" id="PTHR24258:SF129">
    <property type="entry name" value="LP15124P-RELATED"/>
    <property type="match status" value="1"/>
</dbReference>
<dbReference type="InterPro" id="IPR041515">
    <property type="entry name" value="PPAF-2-like_Clip"/>
</dbReference>
<keyword evidence="6" id="KW-1133">Transmembrane helix</keyword>
<dbReference type="InterPro" id="IPR043504">
    <property type="entry name" value="Peptidase_S1_PA_chymotrypsin"/>
</dbReference>
<dbReference type="PROSITE" id="PS50240">
    <property type="entry name" value="TRYPSIN_DOM"/>
    <property type="match status" value="1"/>
</dbReference>
<evidence type="ECO:0000259" key="7">
    <source>
        <dbReference type="PROSITE" id="PS50240"/>
    </source>
</evidence>
<dbReference type="Proteomes" id="UP000835206">
    <property type="component" value="Chromosome 8"/>
</dbReference>
<keyword evidence="6" id="KW-0812">Transmembrane</keyword>
<dbReference type="FunFam" id="2.40.10.10:FF:000038">
    <property type="entry name" value="Serine protease"/>
    <property type="match status" value="1"/>
</dbReference>
<evidence type="ECO:0000256" key="1">
    <source>
        <dbReference type="ARBA" id="ARBA00004613"/>
    </source>
</evidence>
<dbReference type="GO" id="GO:0005576">
    <property type="term" value="C:extracellular region"/>
    <property type="evidence" value="ECO:0007669"/>
    <property type="project" value="UniProtKB-SubCell"/>
</dbReference>
<dbReference type="PROSITE" id="PS00134">
    <property type="entry name" value="TRYPSIN_HIS"/>
    <property type="match status" value="1"/>
</dbReference>
<dbReference type="InterPro" id="IPR009003">
    <property type="entry name" value="Peptidase_S1_PA"/>
</dbReference>
<dbReference type="GO" id="GO:0006508">
    <property type="term" value="P:proteolysis"/>
    <property type="evidence" value="ECO:0007669"/>
    <property type="project" value="InterPro"/>
</dbReference>
<dbReference type="RefSeq" id="XP_048264016.1">
    <property type="nucleotide sequence ID" value="XM_048408059.1"/>
</dbReference>
<evidence type="ECO:0000256" key="2">
    <source>
        <dbReference type="ARBA" id="ARBA00022525"/>
    </source>
</evidence>
<dbReference type="PROSITE" id="PS51257">
    <property type="entry name" value="PROKAR_LIPOPROTEIN"/>
    <property type="match status" value="1"/>
</dbReference>
<dbReference type="SUPFAM" id="SSF50494">
    <property type="entry name" value="Trypsin-like serine proteases"/>
    <property type="match status" value="1"/>
</dbReference>
<feature type="domain" description="Peptidase S1" evidence="7">
    <location>
        <begin position="207"/>
        <end position="459"/>
    </location>
</feature>
<dbReference type="PRINTS" id="PR00722">
    <property type="entry name" value="CHYMOTRYPSIN"/>
</dbReference>
<dbReference type="CDD" id="cd00190">
    <property type="entry name" value="Tryp_SPc"/>
    <property type="match status" value="1"/>
</dbReference>
<dbReference type="GeneID" id="100648752"/>
<keyword evidence="3" id="KW-1015">Disulfide bond</keyword>
<sequence>MCKLSMNQSYFLFSCETGVTRLTCFLHKNIVLHRERTFNTAMWGILLTLAVSSFSLVVSAPQNDGGLDSLIASLTGTNSSTQAPMADAELNALISDVFNQQPTSTTAATILGTDNKPKQPQEDCECVPYYLCQNGTISDNGETIIDIRFGFDDETSYMGASWGKCANYLEVCCKPPDRTNPNEIITPPPIARKGCGQRHPNGVGFRITGDKDNEAQFGEFPWMVAILKEEMIGNEKVNLYQCGGSLIHKLAVLTAAHCVQGKQPSELKVRAGEWDTQTKDEIYPHQDRKVEKVIVHQNYKAGTLFYDFAILILSEPVNLVDNVDLVCLPERNAVFDNSRCFASGWGRDIFGKEGHYQVILKKVELPTVPHSECQNKLRETRLGKYFRLHETFMCAGGEPGKDTCKGDGGGPLVCPMKSNPGTYLQAGIVAWGIGCAEGGTPGVYANVASARDWIDEQMAFNNLDNTVYQPQV</sequence>
<dbReference type="OrthoDB" id="6261922at2759"/>
<protein>
    <recommendedName>
        <fullName evidence="4">Phenoloxidase-activating factor 2</fullName>
    </recommendedName>
    <alternativeName>
        <fullName evidence="5">Prophenoloxidase-activating factor II</fullName>
    </alternativeName>
</protein>
<evidence type="ECO:0000313" key="9">
    <source>
        <dbReference type="RefSeq" id="XP_048264016.1"/>
    </source>
</evidence>